<dbReference type="AlphaFoldDB" id="A0A3P7YIV7"/>
<sequence>MKLQRQILVWKMKKDLGMFQQVLPFLNQQKANELLTDKKTNPWVQRCIP</sequence>
<gene>
    <name evidence="1" type="ORF">HPLM_LOCUS21120</name>
</gene>
<dbReference type="Proteomes" id="UP000268014">
    <property type="component" value="Unassembled WGS sequence"/>
</dbReference>
<accession>A0A3P7YIV7</accession>
<organism evidence="1 2">
    <name type="scientific">Haemonchus placei</name>
    <name type="common">Barber's pole worm</name>
    <dbReference type="NCBI Taxonomy" id="6290"/>
    <lineage>
        <taxon>Eukaryota</taxon>
        <taxon>Metazoa</taxon>
        <taxon>Ecdysozoa</taxon>
        <taxon>Nematoda</taxon>
        <taxon>Chromadorea</taxon>
        <taxon>Rhabditida</taxon>
        <taxon>Rhabditina</taxon>
        <taxon>Rhabditomorpha</taxon>
        <taxon>Strongyloidea</taxon>
        <taxon>Trichostrongylidae</taxon>
        <taxon>Haemonchus</taxon>
    </lineage>
</organism>
<reference evidence="1 2" key="1">
    <citation type="submission" date="2018-11" db="EMBL/GenBank/DDBJ databases">
        <authorList>
            <consortium name="Pathogen Informatics"/>
        </authorList>
    </citation>
    <scope>NUCLEOTIDE SEQUENCE [LARGE SCALE GENOMIC DNA]</scope>
    <source>
        <strain evidence="1 2">MHpl1</strain>
    </source>
</reference>
<protein>
    <submittedName>
        <fullName evidence="1">Uncharacterized protein</fullName>
    </submittedName>
</protein>
<evidence type="ECO:0000313" key="1">
    <source>
        <dbReference type="EMBL" id="VDO88016.1"/>
    </source>
</evidence>
<proteinExistence type="predicted"/>
<dbReference type="EMBL" id="UZAF01022990">
    <property type="protein sequence ID" value="VDO88016.1"/>
    <property type="molecule type" value="Genomic_DNA"/>
</dbReference>
<name>A0A3P7YIV7_HAEPC</name>
<evidence type="ECO:0000313" key="2">
    <source>
        <dbReference type="Proteomes" id="UP000268014"/>
    </source>
</evidence>
<keyword evidence="2" id="KW-1185">Reference proteome</keyword>